<name>A0A6C0B0F4_9ZZZZ</name>
<accession>A0A6C0B0F4</accession>
<feature type="transmembrane region" description="Helical" evidence="1">
    <location>
        <begin position="191"/>
        <end position="209"/>
    </location>
</feature>
<dbReference type="EMBL" id="MN739044">
    <property type="protein sequence ID" value="QHS85556.1"/>
    <property type="molecule type" value="Genomic_DNA"/>
</dbReference>
<keyword evidence="1" id="KW-1133">Transmembrane helix</keyword>
<dbReference type="AlphaFoldDB" id="A0A6C0B0F4"/>
<keyword evidence="1" id="KW-0812">Transmembrane</keyword>
<evidence type="ECO:0000313" key="2">
    <source>
        <dbReference type="EMBL" id="QHS85556.1"/>
    </source>
</evidence>
<proteinExistence type="predicted"/>
<reference evidence="2" key="1">
    <citation type="journal article" date="2020" name="Nature">
        <title>Giant virus diversity and host interactions through global metagenomics.</title>
        <authorList>
            <person name="Schulz F."/>
            <person name="Roux S."/>
            <person name="Paez-Espino D."/>
            <person name="Jungbluth S."/>
            <person name="Walsh D.A."/>
            <person name="Denef V.J."/>
            <person name="McMahon K.D."/>
            <person name="Konstantinidis K.T."/>
            <person name="Eloe-Fadrosh E.A."/>
            <person name="Kyrpides N.C."/>
            <person name="Woyke T."/>
        </authorList>
    </citation>
    <scope>NUCLEOTIDE SEQUENCE</scope>
    <source>
        <strain evidence="2">GVMAG-M-3300009182-78</strain>
    </source>
</reference>
<sequence>MENIIIEREEVVREVIGEGEEDVELLQEKDNGFFSKEVIHLELLDLELGMKENEVIKMVPSKKNHRSFLQLHDSHVGGERNYYGDSTSDLSDTDSYDEISNMNMNMNLNQDNNDKKGSHEKKGMHTIVIGDKVAHFKKLNYKQVEESIDKYYTNINEKYSSAFDILACYLKGQKIIYMESKLFCEDKLNKLMMPAILLSTAATVVSAVVQNISWGSYLLSGINAFIACLLALVNYFKLDAASEAHKISAHQYDKLQSSVEFTSGSVLLFRNFNLNDSEVEIQKDKSEIDIDNQIELYNKQIDEHILEKNQSHFDYLHRNKQEFKHRGEYLDEIIHILHNKIKSLNLAKKRVRDEKKIQITNKSKLDLEKELMKKLEDVEKKITEIKETNQFLIPNVIRMWFPIIYNTNVFSIIKKIYDFRRKKITNLKNIKNEIRYNRAIISILDEPEKMSEFRENLLLLFDKKKEIVKDLLLLKSAFSVIDQMFHQEIENAQIMKHQYFWYFMYCLCGCSQTLRAPVSLNTFIEDLMDPFKDRLVVKGEGDC</sequence>
<feature type="transmembrane region" description="Helical" evidence="1">
    <location>
        <begin position="215"/>
        <end position="236"/>
    </location>
</feature>
<keyword evidence="1" id="KW-0472">Membrane</keyword>
<protein>
    <submittedName>
        <fullName evidence="2">Uncharacterized protein</fullName>
    </submittedName>
</protein>
<evidence type="ECO:0000256" key="1">
    <source>
        <dbReference type="SAM" id="Phobius"/>
    </source>
</evidence>
<organism evidence="2">
    <name type="scientific">viral metagenome</name>
    <dbReference type="NCBI Taxonomy" id="1070528"/>
    <lineage>
        <taxon>unclassified sequences</taxon>
        <taxon>metagenomes</taxon>
        <taxon>organismal metagenomes</taxon>
    </lineage>
</organism>